<comment type="subcellular location">
    <subcellularLocation>
        <location evidence="1">Membrane</location>
        <topology evidence="1">Multi-pass membrane protein</topology>
    </subcellularLocation>
</comment>
<dbReference type="Gene3D" id="1.20.1740.10">
    <property type="entry name" value="Amino acid/polyamine transporter I"/>
    <property type="match status" value="1"/>
</dbReference>
<feature type="transmembrane region" description="Helical" evidence="5">
    <location>
        <begin position="342"/>
        <end position="363"/>
    </location>
</feature>
<feature type="transmembrane region" description="Helical" evidence="5">
    <location>
        <begin position="135"/>
        <end position="155"/>
    </location>
</feature>
<feature type="transmembrane region" description="Helical" evidence="5">
    <location>
        <begin position="40"/>
        <end position="69"/>
    </location>
</feature>
<feature type="transmembrane region" description="Helical" evidence="5">
    <location>
        <begin position="292"/>
        <end position="314"/>
    </location>
</feature>
<dbReference type="InterPro" id="IPR053153">
    <property type="entry name" value="APC_K+_Transporter"/>
</dbReference>
<evidence type="ECO:0000256" key="4">
    <source>
        <dbReference type="ARBA" id="ARBA00023136"/>
    </source>
</evidence>
<dbReference type="Proteomes" id="UP000050417">
    <property type="component" value="Unassembled WGS sequence"/>
</dbReference>
<gene>
    <name evidence="6" type="ORF">ADN00_07180</name>
</gene>
<evidence type="ECO:0000313" key="6">
    <source>
        <dbReference type="EMBL" id="KPL78350.1"/>
    </source>
</evidence>
<feature type="transmembrane region" description="Helical" evidence="5">
    <location>
        <begin position="110"/>
        <end position="129"/>
    </location>
</feature>
<feature type="transmembrane region" description="Helical" evidence="5">
    <location>
        <begin position="369"/>
        <end position="388"/>
    </location>
</feature>
<feature type="transmembrane region" description="Helical" evidence="5">
    <location>
        <begin position="445"/>
        <end position="463"/>
    </location>
</feature>
<dbReference type="STRING" id="1134406.ADN00_07180"/>
<dbReference type="PANTHER" id="PTHR47704">
    <property type="entry name" value="POTASSIUM TRANSPORTER KIMA"/>
    <property type="match status" value="1"/>
</dbReference>
<feature type="transmembrane region" description="Helical" evidence="5">
    <location>
        <begin position="420"/>
        <end position="439"/>
    </location>
</feature>
<keyword evidence="4 5" id="KW-0472">Membrane</keyword>
<dbReference type="PATRIC" id="fig|1134406.4.peg.3255"/>
<evidence type="ECO:0000256" key="5">
    <source>
        <dbReference type="SAM" id="Phobius"/>
    </source>
</evidence>
<evidence type="ECO:0000256" key="3">
    <source>
        <dbReference type="ARBA" id="ARBA00022989"/>
    </source>
</evidence>
<sequence length="620" mass="68252">MIGRPLPTADAPHQTIGKAIGLAVFASDALSSTAYATQEMMVILALAGAGAFHFSIPLSFGIVILLTILTFSYEQTIHAYPGGGGAYIVARDNLGELPAQTAGAALLMDYILTVAVSISSGVAQIVSAAPTLFPYRVWIAVALVMFIMVINLRGVKESGIVFSIPTYFFIIMMYTTVILGLLKYFTGSLMPVINPPEIEMIHAAHPITFFLILRAFSNGTAAVTGVEAISNGITAFREPRSKNAGQTLIIMAFILGSLLLGITFLSYNIGALPSESETVISQMMRTIYEGRGVMYIAGIVATTVILVMAANTAFADFPRLSALHAGDGFLPRQMTFRGSRLVYSYGIVSLSVIASLLIIIFQASVTNLIPLYAIGVFLSFTLSQFGMARRWWKVGHLQPGEERVEKGSTLRFENGWQYKLVINGFGALVTFLVMMVFGITKFLDGAWIVIILTPILVSIFYAIHFHYKRVASRLSLTNYNVPPKIRRHRVILTVGGVHRGSLTALRYARMITDDVTAVHVTIDPEESQRIQKKWEIWGDGVRLVVLDSPYRLFVEPLLEYIEEIAKNMQPNELLTIVVPQFIARGKATQLLHQRTADTLRKELLFQKNIVITEVPYQLGE</sequence>
<keyword evidence="7" id="KW-1185">Reference proteome</keyword>
<dbReference type="Pfam" id="PF13520">
    <property type="entry name" value="AA_permease_2"/>
    <property type="match status" value="1"/>
</dbReference>
<proteinExistence type="predicted"/>
<dbReference type="AlphaFoldDB" id="A0A0P6X8C9"/>
<dbReference type="EMBL" id="LGCL01000019">
    <property type="protein sequence ID" value="KPL78350.1"/>
    <property type="molecule type" value="Genomic_DNA"/>
</dbReference>
<evidence type="ECO:0000313" key="7">
    <source>
        <dbReference type="Proteomes" id="UP000050417"/>
    </source>
</evidence>
<dbReference type="GO" id="GO:0016020">
    <property type="term" value="C:membrane"/>
    <property type="evidence" value="ECO:0007669"/>
    <property type="project" value="UniProtKB-SubCell"/>
</dbReference>
<feature type="transmembrane region" description="Helical" evidence="5">
    <location>
        <begin position="167"/>
        <end position="186"/>
    </location>
</feature>
<protein>
    <submittedName>
        <fullName evidence="6">Permease</fullName>
    </submittedName>
</protein>
<evidence type="ECO:0000256" key="1">
    <source>
        <dbReference type="ARBA" id="ARBA00004141"/>
    </source>
</evidence>
<comment type="caution">
    <text evidence="6">The sequence shown here is derived from an EMBL/GenBank/DDBJ whole genome shotgun (WGS) entry which is preliminary data.</text>
</comment>
<organism evidence="6 7">
    <name type="scientific">Ornatilinea apprima</name>
    <dbReference type="NCBI Taxonomy" id="1134406"/>
    <lineage>
        <taxon>Bacteria</taxon>
        <taxon>Bacillati</taxon>
        <taxon>Chloroflexota</taxon>
        <taxon>Anaerolineae</taxon>
        <taxon>Anaerolineales</taxon>
        <taxon>Anaerolineaceae</taxon>
        <taxon>Ornatilinea</taxon>
    </lineage>
</organism>
<reference evidence="6 7" key="1">
    <citation type="submission" date="2015-07" db="EMBL/GenBank/DDBJ databases">
        <title>Genome sequence of Ornatilinea apprima DSM 23815.</title>
        <authorList>
            <person name="Hemp J."/>
            <person name="Ward L.M."/>
            <person name="Pace L.A."/>
            <person name="Fischer W.W."/>
        </authorList>
    </citation>
    <scope>NUCLEOTIDE SEQUENCE [LARGE SCALE GENOMIC DNA]</scope>
    <source>
        <strain evidence="6 7">P3M-1</strain>
    </source>
</reference>
<keyword evidence="3 5" id="KW-1133">Transmembrane helix</keyword>
<keyword evidence="2 5" id="KW-0812">Transmembrane</keyword>
<dbReference type="PANTHER" id="PTHR47704:SF1">
    <property type="entry name" value="POTASSIUM TRANSPORTER KIMA"/>
    <property type="match status" value="1"/>
</dbReference>
<dbReference type="GO" id="GO:0022857">
    <property type="term" value="F:transmembrane transporter activity"/>
    <property type="evidence" value="ECO:0007669"/>
    <property type="project" value="InterPro"/>
</dbReference>
<feature type="transmembrane region" description="Helical" evidence="5">
    <location>
        <begin position="247"/>
        <end position="272"/>
    </location>
</feature>
<evidence type="ECO:0000256" key="2">
    <source>
        <dbReference type="ARBA" id="ARBA00022692"/>
    </source>
</evidence>
<accession>A0A0P6X8C9</accession>
<dbReference type="InterPro" id="IPR002293">
    <property type="entry name" value="AA/rel_permease1"/>
</dbReference>
<name>A0A0P6X8C9_9CHLR</name>